<evidence type="ECO:0000256" key="5">
    <source>
        <dbReference type="ARBA" id="ARBA00022801"/>
    </source>
</evidence>
<name>A0A1A8T9T4_9GAMM</name>
<comment type="similarity">
    <text evidence="3">Belongs to the metallo-dependent hydrolases superfamily. DHOase family. Class I DHOase subfamily.</text>
</comment>
<accession>A0A1A8T9T4</accession>
<dbReference type="NCBIfam" id="NF006559">
    <property type="entry name" value="PRK09060.1"/>
    <property type="match status" value="1"/>
</dbReference>
<gene>
    <name evidence="7" type="primary">lhyD</name>
    <name evidence="7" type="ORF">MAQ5080_01340</name>
</gene>
<evidence type="ECO:0000259" key="6">
    <source>
        <dbReference type="Pfam" id="PF01979"/>
    </source>
</evidence>
<dbReference type="InterPro" id="IPR006680">
    <property type="entry name" value="Amidohydro-rel"/>
</dbReference>
<dbReference type="CDD" id="cd01318">
    <property type="entry name" value="DHOase_IIb"/>
    <property type="match status" value="1"/>
</dbReference>
<evidence type="ECO:0000256" key="1">
    <source>
        <dbReference type="ARBA" id="ARBA00001947"/>
    </source>
</evidence>
<dbReference type="InterPro" id="IPR002195">
    <property type="entry name" value="Dihydroorotase_CS"/>
</dbReference>
<dbReference type="InterPro" id="IPR050138">
    <property type="entry name" value="DHOase/Allantoinase_Hydrolase"/>
</dbReference>
<dbReference type="InterPro" id="IPR011059">
    <property type="entry name" value="Metal-dep_hydrolase_composite"/>
</dbReference>
<dbReference type="PANTHER" id="PTHR43668">
    <property type="entry name" value="ALLANTOINASE"/>
    <property type="match status" value="1"/>
</dbReference>
<dbReference type="Gene3D" id="2.30.40.10">
    <property type="entry name" value="Urease, subunit C, domain 1"/>
    <property type="match status" value="1"/>
</dbReference>
<comment type="cofactor">
    <cofactor evidence="1">
        <name>Zn(2+)</name>
        <dbReference type="ChEBI" id="CHEBI:29105"/>
    </cofactor>
</comment>
<evidence type="ECO:0000313" key="7">
    <source>
        <dbReference type="EMBL" id="SBS29249.1"/>
    </source>
</evidence>
<keyword evidence="4" id="KW-0479">Metal-binding</keyword>
<dbReference type="SUPFAM" id="SSF51338">
    <property type="entry name" value="Composite domain of metallo-dependent hydrolases"/>
    <property type="match status" value="1"/>
</dbReference>
<protein>
    <submittedName>
        <fullName evidence="7">L-hydantoinase</fullName>
        <ecNumber evidence="7">3.5.2.-</ecNumber>
    </submittedName>
</protein>
<dbReference type="STRING" id="295068.MAQ5080_01340"/>
<proteinExistence type="inferred from homology"/>
<dbReference type="GO" id="GO:0005737">
    <property type="term" value="C:cytoplasm"/>
    <property type="evidence" value="ECO:0007669"/>
    <property type="project" value="TreeGrafter"/>
</dbReference>
<evidence type="ECO:0000313" key="8">
    <source>
        <dbReference type="Proteomes" id="UP000092627"/>
    </source>
</evidence>
<keyword evidence="8" id="KW-1185">Reference proteome</keyword>
<evidence type="ECO:0000256" key="4">
    <source>
        <dbReference type="ARBA" id="ARBA00022723"/>
    </source>
</evidence>
<evidence type="ECO:0000256" key="2">
    <source>
        <dbReference type="ARBA" id="ARBA00002368"/>
    </source>
</evidence>
<reference evidence="7 8" key="1">
    <citation type="submission" date="2016-06" db="EMBL/GenBank/DDBJ databases">
        <authorList>
            <person name="Kjaerup R.B."/>
            <person name="Dalgaard T.S."/>
            <person name="Juul-Madsen H.R."/>
        </authorList>
    </citation>
    <scope>NUCLEOTIDE SEQUENCE [LARGE SCALE GENOMIC DNA]</scope>
    <source>
        <strain evidence="7 8">CECT 5080</strain>
    </source>
</reference>
<sequence>MTAKSVDLIIKNAQVVLPSGTQPIHVVCHDGKIEAITQDLSGFVAVQEIDATGKHLLPGIIDSQVHFREPGLEHKETIATGTKAAILGGVTSIVEMPNTSPPTTSAAALQQKLDIAERSAWSNYAFYAGASADNIEQLPALEQLPGCAGIKVFMGSSFGSLLVDDTLILRDILSVCQRRIAIHAEDEQRLRARKEIAAHVAHVRAHPDWRDVTSALLATQKVVGLAQETGAKLHILHISSAEEVDFLRQQKQRMPQGQVTVETLPQFLHLHGPDCYQRRGTRVQMNPPIRERYHQHALWDAVHDGTVDVIATDHAPHTLAEKARPYPESPSGMPGVQTLLPLLLNFVHQGKLTLEKVVSLVCEGPCRVLGIAGKGRIEKGYDADLVLVDMQQEQLLDDADMASQSGWTPFHGDRVVGFPVATILAGELVMQNGQVVGRPRGKALRFD</sequence>
<dbReference type="RefSeq" id="WP_067207743.1">
    <property type="nucleotide sequence ID" value="NZ_FLOC01000006.1"/>
</dbReference>
<dbReference type="InterPro" id="IPR032466">
    <property type="entry name" value="Metal_Hydrolase"/>
</dbReference>
<dbReference type="SUPFAM" id="SSF51556">
    <property type="entry name" value="Metallo-dependent hydrolases"/>
    <property type="match status" value="1"/>
</dbReference>
<dbReference type="NCBIfam" id="TIGR00857">
    <property type="entry name" value="pyrC_multi"/>
    <property type="match status" value="1"/>
</dbReference>
<keyword evidence="5 7" id="KW-0378">Hydrolase</keyword>
<dbReference type="PROSITE" id="PS00483">
    <property type="entry name" value="DIHYDROOROTASE_2"/>
    <property type="match status" value="1"/>
</dbReference>
<dbReference type="Pfam" id="PF01979">
    <property type="entry name" value="Amidohydro_1"/>
    <property type="match status" value="1"/>
</dbReference>
<comment type="function">
    <text evidence="2">Catalyzes the reversible cyclization of carbamoyl aspartate to dihydroorotate.</text>
</comment>
<dbReference type="EC" id="3.5.2.-" evidence="7"/>
<dbReference type="AlphaFoldDB" id="A0A1A8T9T4"/>
<dbReference type="GO" id="GO:0046872">
    <property type="term" value="F:metal ion binding"/>
    <property type="evidence" value="ECO:0007669"/>
    <property type="project" value="UniProtKB-KW"/>
</dbReference>
<dbReference type="EMBL" id="FLOC01000006">
    <property type="protein sequence ID" value="SBS29249.1"/>
    <property type="molecule type" value="Genomic_DNA"/>
</dbReference>
<dbReference type="PANTHER" id="PTHR43668:SF4">
    <property type="entry name" value="ALLANTOINASE"/>
    <property type="match status" value="1"/>
</dbReference>
<organism evidence="7 8">
    <name type="scientific">Marinomonas aquimarina</name>
    <dbReference type="NCBI Taxonomy" id="295068"/>
    <lineage>
        <taxon>Bacteria</taxon>
        <taxon>Pseudomonadati</taxon>
        <taxon>Pseudomonadota</taxon>
        <taxon>Gammaproteobacteria</taxon>
        <taxon>Oceanospirillales</taxon>
        <taxon>Oceanospirillaceae</taxon>
        <taxon>Marinomonas</taxon>
    </lineage>
</organism>
<dbReference type="Proteomes" id="UP000092627">
    <property type="component" value="Unassembled WGS sequence"/>
</dbReference>
<feature type="domain" description="Amidohydrolase-related" evidence="6">
    <location>
        <begin position="56"/>
        <end position="401"/>
    </location>
</feature>
<dbReference type="OrthoDB" id="5687299at2"/>
<dbReference type="Gene3D" id="3.20.20.140">
    <property type="entry name" value="Metal-dependent hydrolases"/>
    <property type="match status" value="1"/>
</dbReference>
<dbReference type="GO" id="GO:0006145">
    <property type="term" value="P:purine nucleobase catabolic process"/>
    <property type="evidence" value="ECO:0007669"/>
    <property type="project" value="TreeGrafter"/>
</dbReference>
<evidence type="ECO:0000256" key="3">
    <source>
        <dbReference type="ARBA" id="ARBA00010286"/>
    </source>
</evidence>
<dbReference type="GO" id="GO:0004038">
    <property type="term" value="F:allantoinase activity"/>
    <property type="evidence" value="ECO:0007669"/>
    <property type="project" value="TreeGrafter"/>
</dbReference>